<evidence type="ECO:0000256" key="3">
    <source>
        <dbReference type="SAM" id="Phobius"/>
    </source>
</evidence>
<dbReference type="InterPro" id="IPR036338">
    <property type="entry name" value="Aha1"/>
</dbReference>
<reference evidence="5 6" key="1">
    <citation type="submission" date="2019-02" db="EMBL/GenBank/DDBJ databases">
        <title>Genome sequencing of the rare red list fungi Phellinidium pouzarii.</title>
        <authorList>
            <person name="Buettner E."/>
            <person name="Kellner H."/>
        </authorList>
    </citation>
    <scope>NUCLEOTIDE SEQUENCE [LARGE SCALE GENOMIC DNA]</scope>
    <source>
        <strain evidence="5 6">DSM 108285</strain>
    </source>
</reference>
<evidence type="ECO:0000256" key="1">
    <source>
        <dbReference type="ARBA" id="ARBA00006817"/>
    </source>
</evidence>
<comment type="caution">
    <text evidence="5">The sequence shown here is derived from an EMBL/GenBank/DDBJ whole genome shotgun (WGS) entry which is preliminary data.</text>
</comment>
<dbReference type="Proteomes" id="UP000308199">
    <property type="component" value="Unassembled WGS sequence"/>
</dbReference>
<evidence type="ECO:0000259" key="4">
    <source>
        <dbReference type="SMART" id="SM01000"/>
    </source>
</evidence>
<organism evidence="5 6">
    <name type="scientific">Phellinidium pouzarii</name>
    <dbReference type="NCBI Taxonomy" id="167371"/>
    <lineage>
        <taxon>Eukaryota</taxon>
        <taxon>Fungi</taxon>
        <taxon>Dikarya</taxon>
        <taxon>Basidiomycota</taxon>
        <taxon>Agaricomycotina</taxon>
        <taxon>Agaricomycetes</taxon>
        <taxon>Hymenochaetales</taxon>
        <taxon>Hymenochaetaceae</taxon>
        <taxon>Phellinidium</taxon>
    </lineage>
</organism>
<feature type="region of interest" description="Disordered" evidence="2">
    <location>
        <begin position="333"/>
        <end position="354"/>
    </location>
</feature>
<protein>
    <recommendedName>
        <fullName evidence="4">Activator of Hsp90 ATPase AHSA1-like N-terminal domain-containing protein</fullName>
    </recommendedName>
</protein>
<keyword evidence="3" id="KW-1133">Transmembrane helix</keyword>
<dbReference type="EMBL" id="SGPK01000005">
    <property type="protein sequence ID" value="THH11986.1"/>
    <property type="molecule type" value="Genomic_DNA"/>
</dbReference>
<dbReference type="GO" id="GO:0005829">
    <property type="term" value="C:cytosol"/>
    <property type="evidence" value="ECO:0007669"/>
    <property type="project" value="TreeGrafter"/>
</dbReference>
<dbReference type="Pfam" id="PF09229">
    <property type="entry name" value="Aha1_N"/>
    <property type="match status" value="1"/>
</dbReference>
<evidence type="ECO:0000313" key="5">
    <source>
        <dbReference type="EMBL" id="THH11986.1"/>
    </source>
</evidence>
<dbReference type="GO" id="GO:0001671">
    <property type="term" value="F:ATPase activator activity"/>
    <property type="evidence" value="ECO:0007669"/>
    <property type="project" value="InterPro"/>
</dbReference>
<dbReference type="Gene3D" id="3.15.10.20">
    <property type="entry name" value="Activator of Hsp90 ATPase Aha1, N-terminal domain"/>
    <property type="match status" value="1"/>
</dbReference>
<gene>
    <name evidence="5" type="ORF">EW145_g274</name>
</gene>
<dbReference type="InterPro" id="IPR023393">
    <property type="entry name" value="START-like_dom_sf"/>
</dbReference>
<dbReference type="InterPro" id="IPR015310">
    <property type="entry name" value="AHSA1-like_N"/>
</dbReference>
<dbReference type="InterPro" id="IPR013538">
    <property type="entry name" value="ASHA1/2-like_C"/>
</dbReference>
<keyword evidence="3" id="KW-0812">Transmembrane</keyword>
<dbReference type="SMART" id="SM01000">
    <property type="entry name" value="Aha1_N"/>
    <property type="match status" value="1"/>
</dbReference>
<accession>A0A4S4LIW7</accession>
<dbReference type="CDD" id="cd08892">
    <property type="entry name" value="SRPBCC_Aha1"/>
    <property type="match status" value="1"/>
</dbReference>
<dbReference type="AlphaFoldDB" id="A0A4S4LIW7"/>
<dbReference type="Pfam" id="PF08327">
    <property type="entry name" value="AHSA1"/>
    <property type="match status" value="1"/>
</dbReference>
<feature type="compositionally biased region" description="Low complexity" evidence="2">
    <location>
        <begin position="159"/>
        <end position="175"/>
    </location>
</feature>
<dbReference type="GO" id="GO:0006457">
    <property type="term" value="P:protein folding"/>
    <property type="evidence" value="ECO:0007669"/>
    <property type="project" value="TreeGrafter"/>
</dbReference>
<dbReference type="Gene3D" id="3.30.530.20">
    <property type="match status" value="1"/>
</dbReference>
<sequence>MSSMPTSTANWHWKNKNVTPWGKSWFERELVTIKIEEGEQSVAISEVTEVDGDVELGQRKSKLITIYDCSITLNWEGTASDGTNVSGKLNIPEVSHEITLDRLSDYVYNWTLSTASTPTVDRLFSLAKETLSTALETKFAEFPAALIETHGKDLQIAASAEPSRTATPTPASSSSLGVNVSAPPKVVKQEKKALNTSTISVDASFMVSAEDLYQMLTDQNKIPMWTRAAAQSKPEPGEPFSLFGGGVKGTYVSIEKPSKFVQKWSLASPIWPSEHFATLTTTLEQSSDSTKMTLSLDGVPSGLEDEMKINMEGYYMQGLKSIGYVQLVHYEPSPSSSTSRRRQPSKKTVDDAPAGDNSRAIAITLAFVVLIGAFAIPYLQKRSV</sequence>
<dbReference type="OrthoDB" id="567237at2759"/>
<comment type="similarity">
    <text evidence="1">Belongs to the AHA1 family.</text>
</comment>
<keyword evidence="6" id="KW-1185">Reference proteome</keyword>
<proteinExistence type="inferred from homology"/>
<dbReference type="PANTHER" id="PTHR13009">
    <property type="entry name" value="HEAT SHOCK PROTEIN 90 HSP90 CO-CHAPERONE AHA-1"/>
    <property type="match status" value="1"/>
</dbReference>
<dbReference type="SUPFAM" id="SSF103111">
    <property type="entry name" value="Activator of Hsp90 ATPase, Aha1"/>
    <property type="match status" value="1"/>
</dbReference>
<keyword evidence="3" id="KW-0472">Membrane</keyword>
<evidence type="ECO:0000313" key="6">
    <source>
        <dbReference type="Proteomes" id="UP000308199"/>
    </source>
</evidence>
<feature type="transmembrane region" description="Helical" evidence="3">
    <location>
        <begin position="360"/>
        <end position="379"/>
    </location>
</feature>
<dbReference type="GO" id="GO:0051087">
    <property type="term" value="F:protein-folding chaperone binding"/>
    <property type="evidence" value="ECO:0007669"/>
    <property type="project" value="InterPro"/>
</dbReference>
<dbReference type="SUPFAM" id="SSF55961">
    <property type="entry name" value="Bet v1-like"/>
    <property type="match status" value="1"/>
</dbReference>
<feature type="domain" description="Activator of Hsp90 ATPase AHSA1-like N-terminal" evidence="4">
    <location>
        <begin position="15"/>
        <end position="152"/>
    </location>
</feature>
<evidence type="ECO:0000256" key="2">
    <source>
        <dbReference type="SAM" id="MobiDB-lite"/>
    </source>
</evidence>
<name>A0A4S4LIW7_9AGAM</name>
<dbReference type="PANTHER" id="PTHR13009:SF22">
    <property type="entry name" value="LD43819P"/>
    <property type="match status" value="1"/>
</dbReference>
<feature type="region of interest" description="Disordered" evidence="2">
    <location>
        <begin position="159"/>
        <end position="179"/>
    </location>
</feature>